<dbReference type="AlphaFoldDB" id="F0SEY8"/>
<gene>
    <name evidence="1" type="ordered locus">Pedsa_3526</name>
</gene>
<dbReference type="EMBL" id="CP002545">
    <property type="protein sequence ID" value="ADY54056.1"/>
    <property type="molecule type" value="Genomic_DNA"/>
</dbReference>
<evidence type="ECO:0000313" key="1">
    <source>
        <dbReference type="EMBL" id="ADY54056.1"/>
    </source>
</evidence>
<evidence type="ECO:0000313" key="2">
    <source>
        <dbReference type="Proteomes" id="UP000000310"/>
    </source>
</evidence>
<keyword evidence="2" id="KW-1185">Reference proteome</keyword>
<protein>
    <submittedName>
        <fullName evidence="1">Uncharacterized protein</fullName>
    </submittedName>
</protein>
<organism evidence="1 2">
    <name type="scientific">Pseudopedobacter saltans (strain ATCC 51119 / DSM 12145 / JCM 21818 / CCUG 39354 / LMG 10337 / NBRC 100064 / NCIMB 13643)</name>
    <name type="common">Pedobacter saltans</name>
    <dbReference type="NCBI Taxonomy" id="762903"/>
    <lineage>
        <taxon>Bacteria</taxon>
        <taxon>Pseudomonadati</taxon>
        <taxon>Bacteroidota</taxon>
        <taxon>Sphingobacteriia</taxon>
        <taxon>Sphingobacteriales</taxon>
        <taxon>Sphingobacteriaceae</taxon>
        <taxon>Pseudopedobacter</taxon>
    </lineage>
</organism>
<reference evidence="2" key="2">
    <citation type="submission" date="2011-02" db="EMBL/GenBank/DDBJ databases">
        <title>The complete genome of Pedobacter saltans DSM 12145.</title>
        <authorList>
            <consortium name="US DOE Joint Genome Institute (JGI-PGF)"/>
            <person name="Lucas S."/>
            <person name="Copeland A."/>
            <person name="Lapidus A."/>
            <person name="Bruce D."/>
            <person name="Goodwin L."/>
            <person name="Pitluck S."/>
            <person name="Kyrpides N."/>
            <person name="Mavromatis K."/>
            <person name="Pagani I."/>
            <person name="Ivanova N."/>
            <person name="Ovchinnikova G."/>
            <person name="Lu M."/>
            <person name="Detter J.C."/>
            <person name="Han C."/>
            <person name="Land M."/>
            <person name="Hauser L."/>
            <person name="Markowitz V."/>
            <person name="Cheng J.-F."/>
            <person name="Hugenholtz P."/>
            <person name="Woyke T."/>
            <person name="Wu D."/>
            <person name="Tindall B."/>
            <person name="Pomrenke H.G."/>
            <person name="Brambilla E."/>
            <person name="Klenk H.-P."/>
            <person name="Eisen J.A."/>
        </authorList>
    </citation>
    <scope>NUCLEOTIDE SEQUENCE [LARGE SCALE GENOMIC DNA]</scope>
    <source>
        <strain evidence="2">ATCC 51119 / DSM 12145 / JCM 21818 / LMG 10337 / NBRC 100064 / NCIMB 13643</strain>
    </source>
</reference>
<dbReference type="HOGENOM" id="CLU_3404971_0_0_10"/>
<sequence>MEVIIVDDLFLNSLLSITPYRSPNLQFEDE</sequence>
<name>F0SEY8_PSESL</name>
<dbReference type="Proteomes" id="UP000000310">
    <property type="component" value="Chromosome"/>
</dbReference>
<accession>F0SEY8</accession>
<reference evidence="1 2" key="1">
    <citation type="journal article" date="2011" name="Stand. Genomic Sci.">
        <title>Complete genome sequence of the gliding, heparinolytic Pedobacter saltans type strain (113).</title>
        <authorList>
            <person name="Liolios K."/>
            <person name="Sikorski J."/>
            <person name="Lu M."/>
            <person name="Nolan M."/>
            <person name="Lapidus A."/>
            <person name="Lucas S."/>
            <person name="Hammon N."/>
            <person name="Deshpande S."/>
            <person name="Cheng J.F."/>
            <person name="Tapia R."/>
            <person name="Han C."/>
            <person name="Goodwin L."/>
            <person name="Pitluck S."/>
            <person name="Huntemann M."/>
            <person name="Ivanova N."/>
            <person name="Pagani I."/>
            <person name="Mavromatis K."/>
            <person name="Ovchinikova G."/>
            <person name="Pati A."/>
            <person name="Chen A."/>
            <person name="Palaniappan K."/>
            <person name="Land M."/>
            <person name="Hauser L."/>
            <person name="Brambilla E.M."/>
            <person name="Kotsyurbenko O."/>
            <person name="Rohde M."/>
            <person name="Tindall B.J."/>
            <person name="Abt B."/>
            <person name="Goker M."/>
            <person name="Detter J.C."/>
            <person name="Woyke T."/>
            <person name="Bristow J."/>
            <person name="Eisen J.A."/>
            <person name="Markowitz V."/>
            <person name="Hugenholtz P."/>
            <person name="Klenk H.P."/>
            <person name="Kyrpides N.C."/>
        </authorList>
    </citation>
    <scope>NUCLEOTIDE SEQUENCE [LARGE SCALE GENOMIC DNA]</scope>
    <source>
        <strain evidence="2">ATCC 51119 / DSM 12145 / JCM 21818 / LMG 10337 / NBRC 100064 / NCIMB 13643</strain>
    </source>
</reference>
<dbReference type="KEGG" id="psn:Pedsa_3526"/>
<proteinExistence type="predicted"/>